<evidence type="ECO:0000256" key="4">
    <source>
        <dbReference type="ARBA" id="ARBA00022964"/>
    </source>
</evidence>
<evidence type="ECO:0000256" key="8">
    <source>
        <dbReference type="ARBA" id="ARBA00023027"/>
    </source>
</evidence>
<dbReference type="PANTHER" id="PTHR43756:SF1">
    <property type="entry name" value="3-PHENYLPROPIONATE_CINNAMIC ACID DIOXYGENASE SUBUNIT ALPHA"/>
    <property type="match status" value="1"/>
</dbReference>
<comment type="similarity">
    <text evidence="1">Belongs to the bacterial ring-hydroxylating dioxygenase alpha subunit family.</text>
</comment>
<dbReference type="GO" id="GO:0005506">
    <property type="term" value="F:iron ion binding"/>
    <property type="evidence" value="ECO:0007669"/>
    <property type="project" value="InterPro"/>
</dbReference>
<reference evidence="10 11" key="1">
    <citation type="submission" date="2018-09" db="EMBL/GenBank/DDBJ databases">
        <title>Genome sequencing of Nocardioides immobilis CCTCC AB 2017083 for comparison to Nocardioides silvaticus.</title>
        <authorList>
            <person name="Li C."/>
            <person name="Wang G."/>
        </authorList>
    </citation>
    <scope>NUCLEOTIDE SEQUENCE [LARGE SCALE GENOMIC DNA]</scope>
    <source>
        <strain evidence="10 11">CCTCC AB 2017083</strain>
    </source>
</reference>
<dbReference type="InterPro" id="IPR001663">
    <property type="entry name" value="Rng_hydr_dOase-A"/>
</dbReference>
<accession>A0A417Y7Y1</accession>
<evidence type="ECO:0000259" key="9">
    <source>
        <dbReference type="PROSITE" id="PS51296"/>
    </source>
</evidence>
<dbReference type="GO" id="GO:0051537">
    <property type="term" value="F:2 iron, 2 sulfur cluster binding"/>
    <property type="evidence" value="ECO:0007669"/>
    <property type="project" value="UniProtKB-KW"/>
</dbReference>
<dbReference type="RefSeq" id="WP_118921956.1">
    <property type="nucleotide sequence ID" value="NZ_QXGH01000009.1"/>
</dbReference>
<dbReference type="InterPro" id="IPR036922">
    <property type="entry name" value="Rieske_2Fe-2S_sf"/>
</dbReference>
<feature type="domain" description="Rieske" evidence="9">
    <location>
        <begin position="52"/>
        <end position="151"/>
    </location>
</feature>
<keyword evidence="11" id="KW-1185">Reference proteome</keyword>
<evidence type="ECO:0000313" key="10">
    <source>
        <dbReference type="EMBL" id="RHW28576.1"/>
    </source>
</evidence>
<dbReference type="InterPro" id="IPR017941">
    <property type="entry name" value="Rieske_2Fe-2S"/>
</dbReference>
<sequence>MTTLDHGPASVPTPEAFDVSAIVKNHRVHGSVYTSPEIFNREMETIFRTGWVYVAHESEIAEEGDYLTRRIGRDPVVVVHGRDGVIRVLENRCSHRANRLCNAESGNATSFRCPYHGWTFSNDGSLTAVPMRDGYGEEFAKVRANLGMSEAPRVDSYGGFIFASLAPEGISLKEHLGGAMGAIDRVLDLSPTGKIDLSRGWMKHLHHANWKMVVENNVDGYHALFTHASVYDAIRPAKVSHVPSKVEVVVRDLGSGHSEIDYSAEYRKLDEEFVWYGRIPRTKLPEYVEALETAHGPEKAHDALVIGPSHTLIWPNLFLAEMNVMYVEPMATDETVAYTAAVIIPGQDKLNERTMRRSEGAMGPAGFLIADDGEIGMRNQAGLAARDPEWLELSRGLETDFEDETGIVNSDKSAETPQRGFYRQWASVVGQETSA</sequence>
<dbReference type="InterPro" id="IPR015881">
    <property type="entry name" value="ARHD_Rieske_2Fe_2S"/>
</dbReference>
<dbReference type="SUPFAM" id="SSF55961">
    <property type="entry name" value="Bet v1-like"/>
    <property type="match status" value="1"/>
</dbReference>
<dbReference type="PROSITE" id="PS00570">
    <property type="entry name" value="RING_HYDROXYL_ALPHA"/>
    <property type="match status" value="1"/>
</dbReference>
<organism evidence="10 11">
    <name type="scientific">Nocardioides immobilis</name>
    <dbReference type="NCBI Taxonomy" id="2049295"/>
    <lineage>
        <taxon>Bacteria</taxon>
        <taxon>Bacillati</taxon>
        <taxon>Actinomycetota</taxon>
        <taxon>Actinomycetes</taxon>
        <taxon>Propionibacteriales</taxon>
        <taxon>Nocardioidaceae</taxon>
        <taxon>Nocardioides</taxon>
    </lineage>
</organism>
<keyword evidence="7" id="KW-0411">Iron-sulfur</keyword>
<evidence type="ECO:0000256" key="5">
    <source>
        <dbReference type="ARBA" id="ARBA00023002"/>
    </source>
</evidence>
<dbReference type="EMBL" id="QXGH01000009">
    <property type="protein sequence ID" value="RHW28576.1"/>
    <property type="molecule type" value="Genomic_DNA"/>
</dbReference>
<proteinExistence type="inferred from homology"/>
<dbReference type="Pfam" id="PF00848">
    <property type="entry name" value="Ring_hydroxyl_A"/>
    <property type="match status" value="1"/>
</dbReference>
<name>A0A417Y7Y1_9ACTN</name>
<keyword evidence="4" id="KW-0223">Dioxygenase</keyword>
<dbReference type="Proteomes" id="UP000283644">
    <property type="component" value="Unassembled WGS sequence"/>
</dbReference>
<evidence type="ECO:0000256" key="3">
    <source>
        <dbReference type="ARBA" id="ARBA00022723"/>
    </source>
</evidence>
<dbReference type="AlphaFoldDB" id="A0A417Y7Y1"/>
<dbReference type="PANTHER" id="PTHR43756">
    <property type="entry name" value="CHOLINE MONOOXYGENASE, CHLOROPLASTIC"/>
    <property type="match status" value="1"/>
</dbReference>
<protein>
    <submittedName>
        <fullName evidence="10">Ring-hydroxylating oxygenase subunit alpha</fullName>
    </submittedName>
</protein>
<dbReference type="CDD" id="cd08879">
    <property type="entry name" value="RHO_alpha_C_AntDO-like"/>
    <property type="match status" value="1"/>
</dbReference>
<keyword evidence="5" id="KW-0560">Oxidoreductase</keyword>
<dbReference type="SUPFAM" id="SSF50022">
    <property type="entry name" value="ISP domain"/>
    <property type="match status" value="1"/>
</dbReference>
<dbReference type="Pfam" id="PF00355">
    <property type="entry name" value="Rieske"/>
    <property type="match status" value="1"/>
</dbReference>
<evidence type="ECO:0000256" key="1">
    <source>
        <dbReference type="ARBA" id="ARBA00008751"/>
    </source>
</evidence>
<evidence type="ECO:0000313" key="11">
    <source>
        <dbReference type="Proteomes" id="UP000283644"/>
    </source>
</evidence>
<evidence type="ECO:0000256" key="6">
    <source>
        <dbReference type="ARBA" id="ARBA00023004"/>
    </source>
</evidence>
<evidence type="ECO:0000256" key="7">
    <source>
        <dbReference type="ARBA" id="ARBA00023014"/>
    </source>
</evidence>
<comment type="caution">
    <text evidence="10">The sequence shown here is derived from an EMBL/GenBank/DDBJ whole genome shotgun (WGS) entry which is preliminary data.</text>
</comment>
<keyword evidence="8" id="KW-0520">NAD</keyword>
<dbReference type="InterPro" id="IPR015879">
    <property type="entry name" value="Ring_hydroxy_dOase_asu_C_dom"/>
</dbReference>
<dbReference type="PRINTS" id="PR00090">
    <property type="entry name" value="RNGDIOXGNASE"/>
</dbReference>
<dbReference type="GO" id="GO:0016705">
    <property type="term" value="F:oxidoreductase activity, acting on paired donors, with incorporation or reduction of molecular oxygen"/>
    <property type="evidence" value="ECO:0007669"/>
    <property type="project" value="UniProtKB-ARBA"/>
</dbReference>
<keyword evidence="3" id="KW-0479">Metal-binding</keyword>
<dbReference type="GO" id="GO:0004497">
    <property type="term" value="F:monooxygenase activity"/>
    <property type="evidence" value="ECO:0007669"/>
    <property type="project" value="UniProtKB-ARBA"/>
</dbReference>
<dbReference type="Gene3D" id="3.90.380.10">
    <property type="entry name" value="Naphthalene 1,2-dioxygenase Alpha Subunit, Chain A, domain 1"/>
    <property type="match status" value="1"/>
</dbReference>
<dbReference type="Gene3D" id="2.102.10.10">
    <property type="entry name" value="Rieske [2Fe-2S] iron-sulphur domain"/>
    <property type="match status" value="1"/>
</dbReference>
<keyword evidence="2" id="KW-0001">2Fe-2S</keyword>
<keyword evidence="6" id="KW-0408">Iron</keyword>
<gene>
    <name evidence="10" type="ORF">D0Z08_01540</name>
</gene>
<dbReference type="OrthoDB" id="5243643at2"/>
<dbReference type="PROSITE" id="PS51296">
    <property type="entry name" value="RIESKE"/>
    <property type="match status" value="1"/>
</dbReference>
<evidence type="ECO:0000256" key="2">
    <source>
        <dbReference type="ARBA" id="ARBA00022714"/>
    </source>
</evidence>
<dbReference type="GO" id="GO:0051213">
    <property type="term" value="F:dioxygenase activity"/>
    <property type="evidence" value="ECO:0007669"/>
    <property type="project" value="UniProtKB-KW"/>
</dbReference>